<gene>
    <name evidence="1" type="ORF">K461DRAFT_282472</name>
</gene>
<name>A0A9P4MDB1_9PEZI</name>
<dbReference type="AlphaFoldDB" id="A0A9P4MDB1"/>
<accession>A0A9P4MDB1</accession>
<dbReference type="OrthoDB" id="3431997at2759"/>
<protein>
    <submittedName>
        <fullName evidence="1">Uncharacterized protein</fullName>
    </submittedName>
</protein>
<dbReference type="Proteomes" id="UP000799439">
    <property type="component" value="Unassembled WGS sequence"/>
</dbReference>
<reference evidence="1" key="1">
    <citation type="journal article" date="2020" name="Stud. Mycol.">
        <title>101 Dothideomycetes genomes: a test case for predicting lifestyles and emergence of pathogens.</title>
        <authorList>
            <person name="Haridas S."/>
            <person name="Albert R."/>
            <person name="Binder M."/>
            <person name="Bloem J."/>
            <person name="Labutti K."/>
            <person name="Salamov A."/>
            <person name="Andreopoulos B."/>
            <person name="Baker S."/>
            <person name="Barry K."/>
            <person name="Bills G."/>
            <person name="Bluhm B."/>
            <person name="Cannon C."/>
            <person name="Castanera R."/>
            <person name="Culley D."/>
            <person name="Daum C."/>
            <person name="Ezra D."/>
            <person name="Gonzalez J."/>
            <person name="Henrissat B."/>
            <person name="Kuo A."/>
            <person name="Liang C."/>
            <person name="Lipzen A."/>
            <person name="Lutzoni F."/>
            <person name="Magnuson J."/>
            <person name="Mondo S."/>
            <person name="Nolan M."/>
            <person name="Ohm R."/>
            <person name="Pangilinan J."/>
            <person name="Park H.-J."/>
            <person name="Ramirez L."/>
            <person name="Alfaro M."/>
            <person name="Sun H."/>
            <person name="Tritt A."/>
            <person name="Yoshinaga Y."/>
            <person name="Zwiers L.-H."/>
            <person name="Turgeon B."/>
            <person name="Goodwin S."/>
            <person name="Spatafora J."/>
            <person name="Crous P."/>
            <person name="Grigoriev I."/>
        </authorList>
    </citation>
    <scope>NUCLEOTIDE SEQUENCE</scope>
    <source>
        <strain evidence="1">CBS 260.36</strain>
    </source>
</reference>
<comment type="caution">
    <text evidence="1">The sequence shown here is derived from an EMBL/GenBank/DDBJ whole genome shotgun (WGS) entry which is preliminary data.</text>
</comment>
<dbReference type="EMBL" id="ML996092">
    <property type="protein sequence ID" value="KAF2148993.1"/>
    <property type="molecule type" value="Genomic_DNA"/>
</dbReference>
<evidence type="ECO:0000313" key="2">
    <source>
        <dbReference type="Proteomes" id="UP000799439"/>
    </source>
</evidence>
<evidence type="ECO:0000313" key="1">
    <source>
        <dbReference type="EMBL" id="KAF2148993.1"/>
    </source>
</evidence>
<organism evidence="1 2">
    <name type="scientific">Myriangium duriaei CBS 260.36</name>
    <dbReference type="NCBI Taxonomy" id="1168546"/>
    <lineage>
        <taxon>Eukaryota</taxon>
        <taxon>Fungi</taxon>
        <taxon>Dikarya</taxon>
        <taxon>Ascomycota</taxon>
        <taxon>Pezizomycotina</taxon>
        <taxon>Dothideomycetes</taxon>
        <taxon>Dothideomycetidae</taxon>
        <taxon>Myriangiales</taxon>
        <taxon>Myriangiaceae</taxon>
        <taxon>Myriangium</taxon>
    </lineage>
</organism>
<keyword evidence="2" id="KW-1185">Reference proteome</keyword>
<proteinExistence type="predicted"/>
<sequence length="240" mass="26737">MNLLRRFSAPQRATELRLEENSAPAITTSDIDLPEVFPDEFNVYCTKQHINGKCDLFLGPHKDDCFLAVTSHNPLIRDSKIGTSIHGGKDLGYPIIATAGYNGSVTGKAKLSILSPPAPEPVEESLKMIYHWGSESYQFDLRVDDDGDLPSRFEWRASRGEEIKKVNKKAWGLKLMRLGQDGKEELVALLVTKPMANTKLGTFKFMGKSVGGGLGYIFSEMAILTGLRIWQVKWWAGQSF</sequence>